<reference evidence="1" key="1">
    <citation type="submission" date="2021-03" db="EMBL/GenBank/DDBJ databases">
        <authorList>
            <consortium name="DOE Joint Genome Institute"/>
            <person name="Ahrendt S."/>
            <person name="Looney B.P."/>
            <person name="Miyauchi S."/>
            <person name="Morin E."/>
            <person name="Drula E."/>
            <person name="Courty P.E."/>
            <person name="Chicoki N."/>
            <person name="Fauchery L."/>
            <person name="Kohler A."/>
            <person name="Kuo A."/>
            <person name="Labutti K."/>
            <person name="Pangilinan J."/>
            <person name="Lipzen A."/>
            <person name="Riley R."/>
            <person name="Andreopoulos W."/>
            <person name="He G."/>
            <person name="Johnson J."/>
            <person name="Barry K.W."/>
            <person name="Grigoriev I.V."/>
            <person name="Nagy L."/>
            <person name="Hibbett D."/>
            <person name="Henrissat B."/>
            <person name="Matheny P.B."/>
            <person name="Labbe J."/>
            <person name="Martin F."/>
        </authorList>
    </citation>
    <scope>NUCLEOTIDE SEQUENCE</scope>
    <source>
        <strain evidence="1">HHB10654</strain>
    </source>
</reference>
<gene>
    <name evidence="1" type="ORF">BV25DRAFT_912201</name>
</gene>
<reference evidence="1" key="2">
    <citation type="journal article" date="2022" name="New Phytol.">
        <title>Evolutionary transition to the ectomycorrhizal habit in the genomes of a hyperdiverse lineage of mushroom-forming fungi.</title>
        <authorList>
            <person name="Looney B."/>
            <person name="Miyauchi S."/>
            <person name="Morin E."/>
            <person name="Drula E."/>
            <person name="Courty P.E."/>
            <person name="Kohler A."/>
            <person name="Kuo A."/>
            <person name="LaButti K."/>
            <person name="Pangilinan J."/>
            <person name="Lipzen A."/>
            <person name="Riley R."/>
            <person name="Andreopoulos W."/>
            <person name="He G."/>
            <person name="Johnson J."/>
            <person name="Nolan M."/>
            <person name="Tritt A."/>
            <person name="Barry K.W."/>
            <person name="Grigoriev I.V."/>
            <person name="Nagy L.G."/>
            <person name="Hibbett D."/>
            <person name="Henrissat B."/>
            <person name="Matheny P.B."/>
            <person name="Labbe J."/>
            <person name="Martin F.M."/>
        </authorList>
    </citation>
    <scope>NUCLEOTIDE SEQUENCE</scope>
    <source>
        <strain evidence="1">HHB10654</strain>
    </source>
</reference>
<dbReference type="EMBL" id="MU277216">
    <property type="protein sequence ID" value="KAI0060892.1"/>
    <property type="molecule type" value="Genomic_DNA"/>
</dbReference>
<protein>
    <submittedName>
        <fullName evidence="1">P-loop containing nucleoside triphosphate hydrolase protein</fullName>
    </submittedName>
</protein>
<organism evidence="1 2">
    <name type="scientific">Artomyces pyxidatus</name>
    <dbReference type="NCBI Taxonomy" id="48021"/>
    <lineage>
        <taxon>Eukaryota</taxon>
        <taxon>Fungi</taxon>
        <taxon>Dikarya</taxon>
        <taxon>Basidiomycota</taxon>
        <taxon>Agaricomycotina</taxon>
        <taxon>Agaricomycetes</taxon>
        <taxon>Russulales</taxon>
        <taxon>Auriscalpiaceae</taxon>
        <taxon>Artomyces</taxon>
    </lineage>
</organism>
<comment type="caution">
    <text evidence="1">The sequence shown here is derived from an EMBL/GenBank/DDBJ whole genome shotgun (WGS) entry which is preliminary data.</text>
</comment>
<sequence>MSQLLVDLPGFTQSHLAALKRARLVTVSDILFLSLHDLANRCRIPPQDAQFIVTIVCQALDRPPQLLASVKQEGSEAFTTGDANLDQMLGGGIRTGMVWELVGEGASGKTQLALQLSLFVQLPISQEILERHPLLFGSACSLSKIQTQETKSVDKLVFVLSNVLPTLIDSSNDRSTPIKLLVIDSLAELLLEDDKTSTVRLSERSKSLSAVASLLHVLANRYRLAVVVINRVVDVWDQEPGADAGTPEDLIYADQARFFNRADSIAGESRKSAALGLVWANQVNARVMLTRTGRRRHLEEHEGRELKRRRVESSGGQVFETSAAFIRAHDILVRRMTVIFSSVAAPHSVDFVVTAKGIEASPLELAGSDAVPPSATPTSSGPVPPDRERPLMNGVSLLDVASAERELQIPSSDDATFEEGQEEEDEEEAYWKELDDLGNIGESVDLAALEQEAIPSTPGPRNQTT</sequence>
<name>A0ACB8SXG3_9AGAM</name>
<evidence type="ECO:0000313" key="1">
    <source>
        <dbReference type="EMBL" id="KAI0060892.1"/>
    </source>
</evidence>
<evidence type="ECO:0000313" key="2">
    <source>
        <dbReference type="Proteomes" id="UP000814140"/>
    </source>
</evidence>
<keyword evidence="2" id="KW-1185">Reference proteome</keyword>
<keyword evidence="1" id="KW-0378">Hydrolase</keyword>
<accession>A0ACB8SXG3</accession>
<dbReference type="Proteomes" id="UP000814140">
    <property type="component" value="Unassembled WGS sequence"/>
</dbReference>
<proteinExistence type="predicted"/>